<feature type="region of interest" description="Disordered" evidence="1">
    <location>
        <begin position="55"/>
        <end position="88"/>
    </location>
</feature>
<evidence type="ECO:0000256" key="2">
    <source>
        <dbReference type="SAM" id="Phobius"/>
    </source>
</evidence>
<evidence type="ECO:0000313" key="3">
    <source>
        <dbReference type="EMBL" id="CAB9522418.1"/>
    </source>
</evidence>
<feature type="region of interest" description="Disordered" evidence="1">
    <location>
        <begin position="1"/>
        <end position="24"/>
    </location>
</feature>
<keyword evidence="2" id="KW-0812">Transmembrane</keyword>
<feature type="compositionally biased region" description="Low complexity" evidence="1">
    <location>
        <begin position="269"/>
        <end position="279"/>
    </location>
</feature>
<sequence>MKEERALGIEKDDQSNATGNNPDELLSIIVEKGAPTLTSGTSGATCVGVPFANGSQEKLSTADGPADAITTEGGDATQPASSKISQPDLREVDVDELEVGVLVNQEHQEPQEPPEITNMAVPTLGRGGAIETQPGAFAAFPGTREVHQDAVDFSLLGRDVPEETTATAAATGAANQKQPRLSEAVPVDDIEAGNLPGAIPVDHAAMEAKKSERDAQLKRLGMFGLLVILLVVIFTAVISSTVSEKNSSAKSPIDVMAEKVPTAPPSAPPSATSLSPTPAPSSLFSSDVLLNSTIDAIQRPLSAQD</sequence>
<feature type="compositionally biased region" description="Basic and acidic residues" evidence="1">
    <location>
        <begin position="1"/>
        <end position="14"/>
    </location>
</feature>
<accession>A0A9N8HTQ2</accession>
<keyword evidence="4" id="KW-1185">Reference proteome</keyword>
<proteinExistence type="predicted"/>
<dbReference type="EMBL" id="CAICTM010001298">
    <property type="protein sequence ID" value="CAB9522418.1"/>
    <property type="molecule type" value="Genomic_DNA"/>
</dbReference>
<feature type="region of interest" description="Disordered" evidence="1">
    <location>
        <begin position="259"/>
        <end position="279"/>
    </location>
</feature>
<name>A0A9N8HTQ2_9STRA</name>
<evidence type="ECO:0000256" key="1">
    <source>
        <dbReference type="SAM" id="MobiDB-lite"/>
    </source>
</evidence>
<dbReference type="Proteomes" id="UP001153069">
    <property type="component" value="Unassembled WGS sequence"/>
</dbReference>
<keyword evidence="2" id="KW-1133">Transmembrane helix</keyword>
<organism evidence="3 4">
    <name type="scientific">Seminavis robusta</name>
    <dbReference type="NCBI Taxonomy" id="568900"/>
    <lineage>
        <taxon>Eukaryota</taxon>
        <taxon>Sar</taxon>
        <taxon>Stramenopiles</taxon>
        <taxon>Ochrophyta</taxon>
        <taxon>Bacillariophyta</taxon>
        <taxon>Bacillariophyceae</taxon>
        <taxon>Bacillariophycidae</taxon>
        <taxon>Naviculales</taxon>
        <taxon>Naviculaceae</taxon>
        <taxon>Seminavis</taxon>
    </lineage>
</organism>
<keyword evidence="2" id="KW-0472">Membrane</keyword>
<comment type="caution">
    <text evidence="3">The sequence shown here is derived from an EMBL/GenBank/DDBJ whole genome shotgun (WGS) entry which is preliminary data.</text>
</comment>
<gene>
    <name evidence="3" type="ORF">SEMRO_1300_G260760.1</name>
</gene>
<dbReference type="AlphaFoldDB" id="A0A9N8HTQ2"/>
<evidence type="ECO:0000313" key="4">
    <source>
        <dbReference type="Proteomes" id="UP001153069"/>
    </source>
</evidence>
<reference evidence="3" key="1">
    <citation type="submission" date="2020-06" db="EMBL/GenBank/DDBJ databases">
        <authorList>
            <consortium name="Plant Systems Biology data submission"/>
        </authorList>
    </citation>
    <scope>NUCLEOTIDE SEQUENCE</scope>
    <source>
        <strain evidence="3">D6</strain>
    </source>
</reference>
<feature type="transmembrane region" description="Helical" evidence="2">
    <location>
        <begin position="220"/>
        <end position="242"/>
    </location>
</feature>
<protein>
    <submittedName>
        <fullName evidence="3">Uncharacterized protein</fullName>
    </submittedName>
</protein>